<evidence type="ECO:0000313" key="2">
    <source>
        <dbReference type="Proteomes" id="UP000014463"/>
    </source>
</evidence>
<dbReference type="EMBL" id="ASTJ01000039">
    <property type="protein sequence ID" value="EPC00853.1"/>
    <property type="molecule type" value="Genomic_DNA"/>
</dbReference>
<reference evidence="1 2" key="1">
    <citation type="journal article" date="2013" name="Genome Announc.">
        <title>Draft genome sequence of the moderately halophilic gammaproteobacterium Halomonas anticariensis FP35.</title>
        <authorList>
            <person name="Tahrioui A."/>
            <person name="Quesada E."/>
            <person name="Llamas I."/>
        </authorList>
    </citation>
    <scope>NUCLEOTIDE SEQUENCE [LARGE SCALE GENOMIC DNA]</scope>
    <source>
        <strain evidence="2">DSM 16096 / CECT 5854 / LMG 22089 / FP35</strain>
    </source>
</reference>
<gene>
    <name evidence="1" type="ORF">L861_13770</name>
</gene>
<comment type="caution">
    <text evidence="1">The sequence shown here is derived from an EMBL/GenBank/DDBJ whole genome shotgun (WGS) entry which is preliminary data.</text>
</comment>
<accession>S2KK98</accession>
<name>S2KK98_LITA3</name>
<dbReference type="GO" id="GO:0019825">
    <property type="term" value="F:oxygen binding"/>
    <property type="evidence" value="ECO:0007669"/>
    <property type="project" value="InterPro"/>
</dbReference>
<dbReference type="RefSeq" id="WP_016418445.1">
    <property type="nucleotide sequence ID" value="NZ_AUAB01000005.1"/>
</dbReference>
<organism evidence="1 2">
    <name type="scientific">Litchfieldella anticariensis (strain DSM 16096 / CECT 5854 / CIP 108499 / LMG 22089 / FP35)</name>
    <name type="common">Halomonas anticariensis</name>
    <dbReference type="NCBI Taxonomy" id="1121939"/>
    <lineage>
        <taxon>Bacteria</taxon>
        <taxon>Pseudomonadati</taxon>
        <taxon>Pseudomonadota</taxon>
        <taxon>Gammaproteobacteria</taxon>
        <taxon>Oceanospirillales</taxon>
        <taxon>Halomonadaceae</taxon>
        <taxon>Litchfieldella</taxon>
    </lineage>
</organism>
<protein>
    <recommendedName>
        <fullName evidence="3">Globin</fullName>
    </recommendedName>
</protein>
<dbReference type="GO" id="GO:0020037">
    <property type="term" value="F:heme binding"/>
    <property type="evidence" value="ECO:0007669"/>
    <property type="project" value="InterPro"/>
</dbReference>
<proteinExistence type="predicted"/>
<dbReference type="eggNOG" id="COG1017">
    <property type="taxonomic scope" value="Bacteria"/>
</dbReference>
<keyword evidence="2" id="KW-1185">Reference proteome</keyword>
<dbReference type="InterPro" id="IPR009050">
    <property type="entry name" value="Globin-like_sf"/>
</dbReference>
<evidence type="ECO:0000313" key="1">
    <source>
        <dbReference type="EMBL" id="EPC00853.1"/>
    </source>
</evidence>
<dbReference type="STRING" id="1121939.L861_13770"/>
<dbReference type="Gene3D" id="1.10.490.10">
    <property type="entry name" value="Globins"/>
    <property type="match status" value="1"/>
</dbReference>
<dbReference type="InterPro" id="IPR012292">
    <property type="entry name" value="Globin/Proto"/>
</dbReference>
<evidence type="ECO:0008006" key="3">
    <source>
        <dbReference type="Google" id="ProtNLM"/>
    </source>
</evidence>
<sequence length="140" mass="16502">MDVEQLFDTSFERVLNREIDGQAFFAAFYDAFTASSPKVAHKFRHTDMPRQQAMLKKSFYHLLAFYGSSNADYYLDQVAVSHSRGHLDIRPALYDLWLETLIDTARRYDDHFDDQIELAWRLVMAPGIVYMKFHYDRHGP</sequence>
<dbReference type="SUPFAM" id="SSF46458">
    <property type="entry name" value="Globin-like"/>
    <property type="match status" value="1"/>
</dbReference>
<dbReference type="OrthoDB" id="980856at2"/>
<dbReference type="Proteomes" id="UP000014463">
    <property type="component" value="Unassembled WGS sequence"/>
</dbReference>
<dbReference type="PATRIC" id="fig|1121939.11.peg.3932"/>
<dbReference type="AlphaFoldDB" id="S2KK98"/>